<dbReference type="PANTHER" id="PTHR48111:SF40">
    <property type="entry name" value="PHOSPHATE REGULON TRANSCRIPTIONAL REGULATORY PROTEIN PHOB"/>
    <property type="match status" value="1"/>
</dbReference>
<dbReference type="PANTHER" id="PTHR48111">
    <property type="entry name" value="REGULATOR OF RPOS"/>
    <property type="match status" value="1"/>
</dbReference>
<dbReference type="PROSITE" id="PS50110">
    <property type="entry name" value="RESPONSE_REGULATORY"/>
    <property type="match status" value="1"/>
</dbReference>
<feature type="modified residue" description="4-aspartylphosphate" evidence="4">
    <location>
        <position position="67"/>
    </location>
</feature>
<comment type="caution">
    <text evidence="6">The sequence shown here is derived from an EMBL/GenBank/DDBJ whole genome shotgun (WGS) entry which is preliminary data.</text>
</comment>
<evidence type="ECO:0000256" key="4">
    <source>
        <dbReference type="PROSITE-ProRule" id="PRU00169"/>
    </source>
</evidence>
<dbReference type="RefSeq" id="WP_246548114.1">
    <property type="nucleotide sequence ID" value="NZ_JAHBGB010000002.1"/>
</dbReference>
<dbReference type="InterPro" id="IPR001789">
    <property type="entry name" value="Sig_transdc_resp-reg_receiver"/>
</dbReference>
<sequence length="138" mass="14704">MGLTMGNDNRLAGRGVFVVEDEPLVALMIEAMIEELGAVVIGSARRLPDALDFVAARHQEIDVALLDLNLGGIASYDVAQAASDQGIPVVFSTGYDDEAISEPWRSLPLLSKPFQLAQLEDALASAVVTRRARGRAQG</sequence>
<dbReference type="InterPro" id="IPR039420">
    <property type="entry name" value="WalR-like"/>
</dbReference>
<evidence type="ECO:0000313" key="6">
    <source>
        <dbReference type="EMBL" id="MFD2140965.1"/>
    </source>
</evidence>
<gene>
    <name evidence="6" type="ORF">ACFSNC_11180</name>
</gene>
<keyword evidence="3" id="KW-0238">DNA-binding</keyword>
<evidence type="ECO:0000256" key="3">
    <source>
        <dbReference type="ARBA" id="ARBA00023125"/>
    </source>
</evidence>
<dbReference type="SUPFAM" id="SSF52172">
    <property type="entry name" value="CheY-like"/>
    <property type="match status" value="1"/>
</dbReference>
<accession>A0ABW4YXR7</accession>
<keyword evidence="2" id="KW-0902">Two-component regulatory system</keyword>
<dbReference type="SMART" id="SM00448">
    <property type="entry name" value="REC"/>
    <property type="match status" value="1"/>
</dbReference>
<protein>
    <submittedName>
        <fullName evidence="6">Response regulator</fullName>
    </submittedName>
</protein>
<dbReference type="EMBL" id="JBHUHD010000001">
    <property type="protein sequence ID" value="MFD2140965.1"/>
    <property type="molecule type" value="Genomic_DNA"/>
</dbReference>
<evidence type="ECO:0000259" key="5">
    <source>
        <dbReference type="PROSITE" id="PS50110"/>
    </source>
</evidence>
<evidence type="ECO:0000256" key="1">
    <source>
        <dbReference type="ARBA" id="ARBA00022553"/>
    </source>
</evidence>
<reference evidence="7" key="1">
    <citation type="journal article" date="2019" name="Int. J. Syst. Evol. Microbiol.">
        <title>The Global Catalogue of Microorganisms (GCM) 10K type strain sequencing project: providing services to taxonomists for standard genome sequencing and annotation.</title>
        <authorList>
            <consortium name="The Broad Institute Genomics Platform"/>
            <consortium name="The Broad Institute Genome Sequencing Center for Infectious Disease"/>
            <person name="Wu L."/>
            <person name="Ma J."/>
        </authorList>
    </citation>
    <scope>NUCLEOTIDE SEQUENCE [LARGE SCALE GENOMIC DNA]</scope>
    <source>
        <strain evidence="7">CCM 7435</strain>
    </source>
</reference>
<dbReference type="Pfam" id="PF00072">
    <property type="entry name" value="Response_reg"/>
    <property type="match status" value="1"/>
</dbReference>
<evidence type="ECO:0000256" key="2">
    <source>
        <dbReference type="ARBA" id="ARBA00023012"/>
    </source>
</evidence>
<dbReference type="Proteomes" id="UP001597299">
    <property type="component" value="Unassembled WGS sequence"/>
</dbReference>
<organism evidence="6 7">
    <name type="scientific">Ancylobacter oerskovii</name>
    <dbReference type="NCBI Taxonomy" id="459519"/>
    <lineage>
        <taxon>Bacteria</taxon>
        <taxon>Pseudomonadati</taxon>
        <taxon>Pseudomonadota</taxon>
        <taxon>Alphaproteobacteria</taxon>
        <taxon>Hyphomicrobiales</taxon>
        <taxon>Xanthobacteraceae</taxon>
        <taxon>Ancylobacter</taxon>
    </lineage>
</organism>
<name>A0ABW4YXR7_9HYPH</name>
<proteinExistence type="predicted"/>
<dbReference type="Gene3D" id="3.40.50.2300">
    <property type="match status" value="1"/>
</dbReference>
<dbReference type="InterPro" id="IPR011006">
    <property type="entry name" value="CheY-like_superfamily"/>
</dbReference>
<evidence type="ECO:0000313" key="7">
    <source>
        <dbReference type="Proteomes" id="UP001597299"/>
    </source>
</evidence>
<keyword evidence="7" id="KW-1185">Reference proteome</keyword>
<keyword evidence="1 4" id="KW-0597">Phosphoprotein</keyword>
<feature type="domain" description="Response regulatory" evidence="5">
    <location>
        <begin position="15"/>
        <end position="127"/>
    </location>
</feature>